<keyword evidence="7" id="KW-1185">Reference proteome</keyword>
<evidence type="ECO:0000313" key="7">
    <source>
        <dbReference type="Proteomes" id="UP000813461"/>
    </source>
</evidence>
<accession>A0A8K0W355</accession>
<evidence type="ECO:0000259" key="5">
    <source>
        <dbReference type="Pfam" id="PF07732"/>
    </source>
</evidence>
<dbReference type="InterPro" id="IPR045087">
    <property type="entry name" value="Cu-oxidase_fam"/>
</dbReference>
<evidence type="ECO:0000256" key="2">
    <source>
        <dbReference type="ARBA" id="ARBA00023008"/>
    </source>
</evidence>
<feature type="domain" description="Plastocyanin-like" evidence="5">
    <location>
        <begin position="102"/>
        <end position="209"/>
    </location>
</feature>
<proteinExistence type="inferred from homology"/>
<dbReference type="InterPro" id="IPR011707">
    <property type="entry name" value="Cu-oxidase-like_N"/>
</dbReference>
<dbReference type="InterPro" id="IPR008972">
    <property type="entry name" value="Cupredoxin"/>
</dbReference>
<gene>
    <name evidence="6" type="ORF">FB567DRAFT_435200</name>
</gene>
<dbReference type="PANTHER" id="PTHR48267">
    <property type="entry name" value="CUPREDOXIN SUPERFAMILY PROTEIN"/>
    <property type="match status" value="1"/>
</dbReference>
<keyword evidence="2" id="KW-0186">Copper</keyword>
<dbReference type="GO" id="GO:0016491">
    <property type="term" value="F:oxidoreductase activity"/>
    <property type="evidence" value="ECO:0007669"/>
    <property type="project" value="InterPro"/>
</dbReference>
<dbReference type="OrthoDB" id="262547at2759"/>
<dbReference type="EMBL" id="JAGMVJ010000003">
    <property type="protein sequence ID" value="KAH7092135.1"/>
    <property type="molecule type" value="Genomic_DNA"/>
</dbReference>
<dbReference type="Gene3D" id="2.60.40.420">
    <property type="entry name" value="Cupredoxins - blue copper proteins"/>
    <property type="match status" value="3"/>
</dbReference>
<feature type="chain" id="PRO_5035464204" evidence="3">
    <location>
        <begin position="20"/>
        <end position="592"/>
    </location>
</feature>
<feature type="signal peptide" evidence="3">
    <location>
        <begin position="1"/>
        <end position="19"/>
    </location>
</feature>
<evidence type="ECO:0000259" key="4">
    <source>
        <dbReference type="Pfam" id="PF07731"/>
    </source>
</evidence>
<keyword evidence="3" id="KW-0732">Signal</keyword>
<evidence type="ECO:0000256" key="3">
    <source>
        <dbReference type="SAM" id="SignalP"/>
    </source>
</evidence>
<feature type="domain" description="Plastocyanin-like" evidence="4">
    <location>
        <begin position="391"/>
        <end position="518"/>
    </location>
</feature>
<dbReference type="InterPro" id="IPR011706">
    <property type="entry name" value="Cu-oxidase_C"/>
</dbReference>
<protein>
    <submittedName>
        <fullName evidence="6">Cupredoxin</fullName>
    </submittedName>
</protein>
<dbReference type="Proteomes" id="UP000813461">
    <property type="component" value="Unassembled WGS sequence"/>
</dbReference>
<dbReference type="GO" id="GO:0005507">
    <property type="term" value="F:copper ion binding"/>
    <property type="evidence" value="ECO:0007669"/>
    <property type="project" value="InterPro"/>
</dbReference>
<dbReference type="PANTHER" id="PTHR48267:SF1">
    <property type="entry name" value="BILIRUBIN OXIDASE"/>
    <property type="match status" value="1"/>
</dbReference>
<name>A0A8K0W355_9PLEO</name>
<evidence type="ECO:0000313" key="6">
    <source>
        <dbReference type="EMBL" id="KAH7092135.1"/>
    </source>
</evidence>
<sequence>MKGFLVSFLLASGLVLCFSDAVSLVNISTSDIVTQISSTSTTNDNLPQPTRSWVSPEYKWLFEFPLPIPPIKQAKFTYTNSTSGASLDYYEIEVKSLTKQIYPDLPPTHMVGYDGLQPGPTFMMRKGKEAVVRFINNGPTQVSAHVHGQYNRAPFDGWAGDYAWPGQYKDYHYPNAQNARTIWYHDHTEYETGENVYMGQDGFYLLTDNEEQALNLPTGTYDIPLSISAKQYSSGGALVYDTNGDNGIFGDVIQVNGQPWPFLRVEPRKYRFRLLNGAVSRSFSLSLEEDLDDTPVSFDVIASDCGLFSHPVASSTLAISMGERYEIIVDFAALRGRNVTMKNARGLIGNIDFAATDVVMKFVVGFSVSDDCNNGDIPSNLRSIPPPPQTEISKDFTFERLGGEWLINGVGWADIEHRILTRPELGADEIWELHNGNGTGVHPVHIHLVDFQVLSRTGGRNEVLPYEAAGMKDVVWLSPGETVRVVARYAPWQGVYMFHCHNLVHEDHDMLVAFNVTNLAKWGYDASTVFIYPMEPAFRPKNITPEDFTDEAIRKKLEWFWGLNAYNRTVTLAARSPASNRIRLLGDNSGQL</sequence>
<evidence type="ECO:0000256" key="1">
    <source>
        <dbReference type="ARBA" id="ARBA00010609"/>
    </source>
</evidence>
<dbReference type="SUPFAM" id="SSF49503">
    <property type="entry name" value="Cupredoxins"/>
    <property type="match status" value="3"/>
</dbReference>
<organism evidence="6 7">
    <name type="scientific">Paraphoma chrysanthemicola</name>
    <dbReference type="NCBI Taxonomy" id="798071"/>
    <lineage>
        <taxon>Eukaryota</taxon>
        <taxon>Fungi</taxon>
        <taxon>Dikarya</taxon>
        <taxon>Ascomycota</taxon>
        <taxon>Pezizomycotina</taxon>
        <taxon>Dothideomycetes</taxon>
        <taxon>Pleosporomycetidae</taxon>
        <taxon>Pleosporales</taxon>
        <taxon>Pleosporineae</taxon>
        <taxon>Phaeosphaeriaceae</taxon>
        <taxon>Paraphoma</taxon>
    </lineage>
</organism>
<dbReference type="Pfam" id="PF07731">
    <property type="entry name" value="Cu-oxidase_2"/>
    <property type="match status" value="1"/>
</dbReference>
<comment type="similarity">
    <text evidence="1">Belongs to the multicopper oxidase family.</text>
</comment>
<dbReference type="Pfam" id="PF07732">
    <property type="entry name" value="Cu-oxidase_3"/>
    <property type="match status" value="1"/>
</dbReference>
<dbReference type="CDD" id="cd13889">
    <property type="entry name" value="CuRO_3_BOD"/>
    <property type="match status" value="1"/>
</dbReference>
<reference evidence="6" key="1">
    <citation type="journal article" date="2021" name="Nat. Commun.">
        <title>Genetic determinants of endophytism in the Arabidopsis root mycobiome.</title>
        <authorList>
            <person name="Mesny F."/>
            <person name="Miyauchi S."/>
            <person name="Thiergart T."/>
            <person name="Pickel B."/>
            <person name="Atanasova L."/>
            <person name="Karlsson M."/>
            <person name="Huettel B."/>
            <person name="Barry K.W."/>
            <person name="Haridas S."/>
            <person name="Chen C."/>
            <person name="Bauer D."/>
            <person name="Andreopoulos W."/>
            <person name="Pangilinan J."/>
            <person name="LaButti K."/>
            <person name="Riley R."/>
            <person name="Lipzen A."/>
            <person name="Clum A."/>
            <person name="Drula E."/>
            <person name="Henrissat B."/>
            <person name="Kohler A."/>
            <person name="Grigoriev I.V."/>
            <person name="Martin F.M."/>
            <person name="Hacquard S."/>
        </authorList>
    </citation>
    <scope>NUCLEOTIDE SEQUENCE</scope>
    <source>
        <strain evidence="6">MPI-SDFR-AT-0120</strain>
    </source>
</reference>
<comment type="caution">
    <text evidence="6">The sequence shown here is derived from an EMBL/GenBank/DDBJ whole genome shotgun (WGS) entry which is preliminary data.</text>
</comment>
<dbReference type="AlphaFoldDB" id="A0A8K0W355"/>